<evidence type="ECO:0000313" key="2">
    <source>
        <dbReference type="EMBL" id="VTP66675.1"/>
    </source>
</evidence>
<dbReference type="AlphaFoldDB" id="A0A4U9HS42"/>
<proteinExistence type="predicted"/>
<sequence length="108" mass="12019">MMLAPLLGALLLWLTDQLMVWLALVWRKFRPAPLPALIGAPLLLWLLPRLRSAATPPPMNLGDRVPAERQHLPRWLLPGRRAAAGRAGGGADAGEKRRRLALERRRGI</sequence>
<reference evidence="2 3" key="1">
    <citation type="submission" date="2019-05" db="EMBL/GenBank/DDBJ databases">
        <authorList>
            <consortium name="Pathogen Informatics"/>
        </authorList>
    </citation>
    <scope>NUCLEOTIDE SEQUENCE [LARGE SCALE GENOMIC DNA]</scope>
    <source>
        <strain evidence="2 3">NCTC12971</strain>
    </source>
</reference>
<feature type="region of interest" description="Disordered" evidence="1">
    <location>
        <begin position="83"/>
        <end position="108"/>
    </location>
</feature>
<evidence type="ECO:0000256" key="1">
    <source>
        <dbReference type="SAM" id="MobiDB-lite"/>
    </source>
</evidence>
<dbReference type="Proteomes" id="UP000307968">
    <property type="component" value="Chromosome"/>
</dbReference>
<dbReference type="EMBL" id="LR590463">
    <property type="protein sequence ID" value="VTP66675.1"/>
    <property type="molecule type" value="Genomic_DNA"/>
</dbReference>
<name>A0A4U9HS42_SERRU</name>
<protein>
    <submittedName>
        <fullName evidence="2">Iron(III)-hydroxamate import system permease protein fhuB</fullName>
    </submittedName>
</protein>
<organism evidence="2 3">
    <name type="scientific">Serratia rubidaea</name>
    <name type="common">Serratia marinorubra</name>
    <dbReference type="NCBI Taxonomy" id="61652"/>
    <lineage>
        <taxon>Bacteria</taxon>
        <taxon>Pseudomonadati</taxon>
        <taxon>Pseudomonadota</taxon>
        <taxon>Gammaproteobacteria</taxon>
        <taxon>Enterobacterales</taxon>
        <taxon>Yersiniaceae</taxon>
        <taxon>Serratia</taxon>
    </lineage>
</organism>
<accession>A0A4U9HS42</accession>
<evidence type="ECO:0000313" key="3">
    <source>
        <dbReference type="Proteomes" id="UP000307968"/>
    </source>
</evidence>
<gene>
    <name evidence="2" type="primary">fhuB_3</name>
    <name evidence="2" type="ORF">NCTC12971_04721</name>
</gene>